<dbReference type="EMBL" id="MSFM01000005">
    <property type="protein sequence ID" value="PKY04605.1"/>
    <property type="molecule type" value="Genomic_DNA"/>
</dbReference>
<dbReference type="PANTHER" id="PTHR10067:SF13">
    <property type="entry name" value="PHOSPHATIDYLSERINE DECARBOXYLASE"/>
    <property type="match status" value="1"/>
</dbReference>
<comment type="caution">
    <text evidence="3">The sequence shown here is derived from an EMBL/GenBank/DDBJ whole genome shotgun (WGS) entry which is preliminary data.</text>
</comment>
<sequence length="384" mass="42454">MARTFANVVQTLSTEVTDQPGLQPAFEQAVADARKVAPVAMDRHGIASLTDFYAYLDHLLTWIPREDSTSGVMTEKICLFYLVLNQPSVFALQTPVSPSTSRGPLSWTSQWIVDYVRCLGAFMDTPGSVTKESLATFRQATKYRMNDYIEPEGGWKTFNEFFARHVKPECRPVADVASPHVLVSPTDCTFVGSWPVDERGSVSFKGIEWSIPELLQDSKYADRFTGGTFMHSYLSPTDYHRQHSPLPGKVLETKIIQGQCYMEVGHDGAGDMQAGRRDAKTEKPLEIVDGDGFQWCQTRGLLVLDTAVGLVAVLPVGMCHICSVVMTVQEGQTLEKGQEISYFQFGGSDIGLVFERSSTVDLNVTPGQPLKMGEKMGAVFSKRP</sequence>
<reference evidence="3" key="1">
    <citation type="submission" date="2016-12" db="EMBL/GenBank/DDBJ databases">
        <title>The genomes of Aspergillus section Nigri reveals drivers in fungal speciation.</title>
        <authorList>
            <consortium name="DOE Joint Genome Institute"/>
            <person name="Vesth T.C."/>
            <person name="Nybo J."/>
            <person name="Theobald S."/>
            <person name="Brandl J."/>
            <person name="Frisvad J.C."/>
            <person name="Nielsen K.F."/>
            <person name="Lyhne E.K."/>
            <person name="Kogle M.E."/>
            <person name="Kuo A."/>
            <person name="Riley R."/>
            <person name="Clum A."/>
            <person name="Nolan M."/>
            <person name="Lipzen A."/>
            <person name="Salamov A."/>
            <person name="Henrissat B."/>
            <person name="Wiebenga A."/>
            <person name="De vries R.P."/>
            <person name="Grigoriev I.V."/>
            <person name="Mortensen U.H."/>
            <person name="Andersen M.R."/>
            <person name="Baker S.E."/>
        </authorList>
    </citation>
    <scope>NUCLEOTIDE SEQUENCE</scope>
    <source>
        <strain evidence="3">IBT 28561</strain>
    </source>
</reference>
<dbReference type="VEuPathDB" id="FungiDB:P168DRAFT_280996"/>
<evidence type="ECO:0000256" key="2">
    <source>
        <dbReference type="ARBA" id="ARBA00023239"/>
    </source>
</evidence>
<keyword evidence="4" id="KW-1185">Reference proteome</keyword>
<evidence type="ECO:0000256" key="1">
    <source>
        <dbReference type="ARBA" id="ARBA00022793"/>
    </source>
</evidence>
<dbReference type="GeneID" id="36543424"/>
<dbReference type="GO" id="GO:0008654">
    <property type="term" value="P:phospholipid biosynthetic process"/>
    <property type="evidence" value="ECO:0007669"/>
    <property type="project" value="InterPro"/>
</dbReference>
<dbReference type="GO" id="GO:0004609">
    <property type="term" value="F:phosphatidylserine decarboxylase activity"/>
    <property type="evidence" value="ECO:0007669"/>
    <property type="project" value="InterPro"/>
</dbReference>
<dbReference type="PANTHER" id="PTHR10067">
    <property type="entry name" value="PHOSPHATIDYLSERINE DECARBOXYLASE"/>
    <property type="match status" value="1"/>
</dbReference>
<keyword evidence="1" id="KW-0210">Decarboxylase</keyword>
<dbReference type="AlphaFoldDB" id="A0A2I1D409"/>
<dbReference type="Pfam" id="PF02666">
    <property type="entry name" value="PS_Dcarbxylase"/>
    <property type="match status" value="1"/>
</dbReference>
<keyword evidence="2" id="KW-0456">Lyase</keyword>
<dbReference type="InterPro" id="IPR003817">
    <property type="entry name" value="PS_Dcarbxylase"/>
</dbReference>
<name>A0A2I1D409_ASPC2</name>
<dbReference type="OrthoDB" id="5973539at2759"/>
<dbReference type="Proteomes" id="UP000234254">
    <property type="component" value="Unassembled WGS sequence"/>
</dbReference>
<dbReference type="RefSeq" id="XP_024693199.1">
    <property type="nucleotide sequence ID" value="XM_024835900.1"/>
</dbReference>
<accession>A0A2I1D409</accession>
<proteinExistence type="predicted"/>
<protein>
    <submittedName>
        <fullName evidence="3">Phosphatidylserine decarboxylase-related protein</fullName>
    </submittedName>
</protein>
<evidence type="ECO:0000313" key="3">
    <source>
        <dbReference type="EMBL" id="PKY04605.1"/>
    </source>
</evidence>
<organism evidence="3 4">
    <name type="scientific">Aspergillus campestris (strain IBT 28561)</name>
    <dbReference type="NCBI Taxonomy" id="1392248"/>
    <lineage>
        <taxon>Eukaryota</taxon>
        <taxon>Fungi</taxon>
        <taxon>Dikarya</taxon>
        <taxon>Ascomycota</taxon>
        <taxon>Pezizomycotina</taxon>
        <taxon>Eurotiomycetes</taxon>
        <taxon>Eurotiomycetidae</taxon>
        <taxon>Eurotiales</taxon>
        <taxon>Aspergillaceae</taxon>
        <taxon>Aspergillus</taxon>
        <taxon>Aspergillus subgen. Circumdati</taxon>
    </lineage>
</organism>
<gene>
    <name evidence="3" type="ORF">P168DRAFT_280996</name>
</gene>
<evidence type="ECO:0000313" key="4">
    <source>
        <dbReference type="Proteomes" id="UP000234254"/>
    </source>
</evidence>